<evidence type="ECO:0000256" key="1">
    <source>
        <dbReference type="SAM" id="SignalP"/>
    </source>
</evidence>
<dbReference type="EMBL" id="QDDR01000015">
    <property type="protein sequence ID" value="PVE45436.1"/>
    <property type="molecule type" value="Genomic_DNA"/>
</dbReference>
<keyword evidence="3" id="KW-1185">Reference proteome</keyword>
<gene>
    <name evidence="2" type="ORF">DDE23_21860</name>
</gene>
<comment type="caution">
    <text evidence="2">The sequence shown here is derived from an EMBL/GenBank/DDBJ whole genome shotgun (WGS) entry which is preliminary data.</text>
</comment>
<reference evidence="2 3" key="1">
    <citation type="journal article" date="2011" name="Syst. Appl. Microbiol.">
        <title>Defluviimonas denitrificans gen. nov., sp. nov., and Pararhodobacter aggregans gen. nov., sp. nov., non-phototrophic Rhodobacteraceae from the biofilter of a marine aquaculture.</title>
        <authorList>
            <person name="Foesel B.U."/>
            <person name="Drake H.L."/>
            <person name="Schramm A."/>
        </authorList>
    </citation>
    <scope>NUCLEOTIDE SEQUENCE [LARGE SCALE GENOMIC DNA]</scope>
    <source>
        <strain evidence="2 3">D1-19</strain>
    </source>
</reference>
<dbReference type="AlphaFoldDB" id="A0A2T7UL91"/>
<evidence type="ECO:0000313" key="2">
    <source>
        <dbReference type="EMBL" id="PVE45436.1"/>
    </source>
</evidence>
<proteinExistence type="predicted"/>
<feature type="chain" id="PRO_5015526071" description="Secreted protein" evidence="1">
    <location>
        <begin position="19"/>
        <end position="80"/>
    </location>
</feature>
<keyword evidence="1" id="KW-0732">Signal</keyword>
<organism evidence="2 3">
    <name type="scientific">Pararhodobacter aggregans</name>
    <dbReference type="NCBI Taxonomy" id="404875"/>
    <lineage>
        <taxon>Bacteria</taxon>
        <taxon>Pseudomonadati</taxon>
        <taxon>Pseudomonadota</taxon>
        <taxon>Alphaproteobacteria</taxon>
        <taxon>Rhodobacterales</taxon>
        <taxon>Paracoccaceae</taxon>
        <taxon>Pararhodobacter</taxon>
    </lineage>
</organism>
<evidence type="ECO:0000313" key="3">
    <source>
        <dbReference type="Proteomes" id="UP000244810"/>
    </source>
</evidence>
<dbReference type="RefSeq" id="WP_107750104.1">
    <property type="nucleotide sequence ID" value="NZ_QBKF01000001.1"/>
</dbReference>
<accession>A0A2T7UL91</accession>
<name>A0A2T7UL91_9RHOB</name>
<dbReference type="Proteomes" id="UP000244810">
    <property type="component" value="Unassembled WGS sequence"/>
</dbReference>
<sequence>MIRRLVLMSLLTASPALASGPAGDTSRLGPSGQICRMVPIGTDEWAVVGVTHRRVCQTIAPAPGVPSVTPPPRLAQLPRR</sequence>
<feature type="signal peptide" evidence="1">
    <location>
        <begin position="1"/>
        <end position="18"/>
    </location>
</feature>
<protein>
    <recommendedName>
        <fullName evidence="4">Secreted protein</fullName>
    </recommendedName>
</protein>
<evidence type="ECO:0008006" key="4">
    <source>
        <dbReference type="Google" id="ProtNLM"/>
    </source>
</evidence>